<gene>
    <name evidence="1" type="ORF">MBCUR_10850</name>
</gene>
<evidence type="ECO:0000313" key="1">
    <source>
        <dbReference type="EMBL" id="KZX12233.1"/>
    </source>
</evidence>
<evidence type="ECO:0000313" key="2">
    <source>
        <dbReference type="Proteomes" id="UP000077245"/>
    </source>
</evidence>
<accession>A0A166AML3</accession>
<sequence>MPEIDDNVLFKLEDGKVLELHQNLVRLKTREGGLLTVNIRSPTRIMEKIQEFFEGLHSNVLLSMDIGGTGDIKTYFRGVSPVLQQKNEAGLPYSFLSITLQEIKKFVPADDEPHCGCNINL</sequence>
<dbReference type="RefSeq" id="WP_067091259.1">
    <property type="nucleotide sequence ID" value="NZ_LWMV01000170.1"/>
</dbReference>
<dbReference type="Proteomes" id="UP000077245">
    <property type="component" value="Unassembled WGS sequence"/>
</dbReference>
<organism evidence="1 2">
    <name type="scientific">Methanobrevibacter curvatus</name>
    <dbReference type="NCBI Taxonomy" id="49547"/>
    <lineage>
        <taxon>Archaea</taxon>
        <taxon>Methanobacteriati</taxon>
        <taxon>Methanobacteriota</taxon>
        <taxon>Methanomada group</taxon>
        <taxon>Methanobacteria</taxon>
        <taxon>Methanobacteriales</taxon>
        <taxon>Methanobacteriaceae</taxon>
        <taxon>Methanobrevibacter</taxon>
    </lineage>
</organism>
<dbReference type="AlphaFoldDB" id="A0A166AML3"/>
<reference evidence="1 2" key="1">
    <citation type="submission" date="2016-04" db="EMBL/GenBank/DDBJ databases">
        <title>Genome sequence of Methanobrevibacter curvatus DSM 11111.</title>
        <authorList>
            <person name="Poehlein A."/>
            <person name="Seedorf H."/>
            <person name="Daniel R."/>
        </authorList>
    </citation>
    <scope>NUCLEOTIDE SEQUENCE [LARGE SCALE GENOMIC DNA]</scope>
    <source>
        <strain evidence="1 2">DSM 11111</strain>
    </source>
</reference>
<comment type="caution">
    <text evidence="1">The sequence shown here is derived from an EMBL/GenBank/DDBJ whole genome shotgun (WGS) entry which is preliminary data.</text>
</comment>
<dbReference type="PATRIC" id="fig|49547.3.peg.1160"/>
<dbReference type="EMBL" id="LWMV01000170">
    <property type="protein sequence ID" value="KZX12233.1"/>
    <property type="molecule type" value="Genomic_DNA"/>
</dbReference>
<protein>
    <submittedName>
        <fullName evidence="1">Uncharacterized protein</fullName>
    </submittedName>
</protein>
<dbReference type="OrthoDB" id="70720at2157"/>
<proteinExistence type="predicted"/>
<name>A0A166AML3_9EURY</name>
<keyword evidence="2" id="KW-1185">Reference proteome</keyword>